<dbReference type="GeneID" id="112279784"/>
<reference evidence="2" key="3">
    <citation type="submission" date="2020-12" db="UniProtKB">
        <authorList>
            <consortium name="EnsemblPlants"/>
        </authorList>
    </citation>
    <scope>IDENTIFICATION</scope>
</reference>
<evidence type="ECO:0000313" key="3">
    <source>
        <dbReference type="Proteomes" id="UP000006727"/>
    </source>
</evidence>
<protein>
    <recommendedName>
        <fullName evidence="4">Pirin N-terminal domain-containing protein</fullName>
    </recommendedName>
</protein>
<dbReference type="SUPFAM" id="SSF51182">
    <property type="entry name" value="RmlC-like cupins"/>
    <property type="match status" value="1"/>
</dbReference>
<dbReference type="Gramene" id="Pp3c3_12230V3.3">
    <property type="protein sequence ID" value="Pp3c3_12230V3.3"/>
    <property type="gene ID" value="Pp3c3_12230"/>
</dbReference>
<sequence length="331" mass="36031">MAIRNVSLAQWLNPVRSRIAGIAESGKSWRPLLSRVSVGVFGAENWCNQSADVCGSGGVSYGPRSIQRRCQSGIARAGTSVLTASRVETGSSYVRVMGPGKGDANLAGIGHLLVFDEFFEFPNSTGLRLRDPNTLLESVIYYCDESSAVGLGEFNDAEEFRPRHGVHLYFKSNLRSMNQEATSGGLAMHDGDSCVLETGGSLVLPVIDHVRDASSIDPTIIDNVAAVRVIAGNFGNVSVGPPLHDFIMLDVRMRPGSEMSLPLDPRFGVIIYILEGVGIFEPNRFEEDERPFYQNEGHGLYIPSSQKQASTTIRTHEWSQLRFILVGAPTV</sequence>
<gene>
    <name evidence="2" type="primary">LOC112279784</name>
    <name evidence="1" type="ORF">PHYPA_004332</name>
</gene>
<dbReference type="InterPro" id="IPR012093">
    <property type="entry name" value="Pirin"/>
</dbReference>
<evidence type="ECO:0008006" key="4">
    <source>
        <dbReference type="Google" id="ProtNLM"/>
    </source>
</evidence>
<dbReference type="Gene3D" id="2.60.120.10">
    <property type="entry name" value="Jelly Rolls"/>
    <property type="match status" value="1"/>
</dbReference>
<dbReference type="OrthoDB" id="1924417at2759"/>
<dbReference type="EnsemblPlants" id="Pp3c3_12230V3.1">
    <property type="protein sequence ID" value="Pp3c3_12230V3.1"/>
    <property type="gene ID" value="Pp3c3_12230"/>
</dbReference>
<dbReference type="EMBL" id="ABEU02000003">
    <property type="protein sequence ID" value="PNR57338.1"/>
    <property type="molecule type" value="Genomic_DNA"/>
</dbReference>
<dbReference type="InterPro" id="IPR014710">
    <property type="entry name" value="RmlC-like_jellyroll"/>
</dbReference>
<dbReference type="PANTHER" id="PTHR13903:SF8">
    <property type="entry name" value="PIRIN"/>
    <property type="match status" value="1"/>
</dbReference>
<organism evidence="1">
    <name type="scientific">Physcomitrium patens</name>
    <name type="common">Spreading-leaved earth moss</name>
    <name type="synonym">Physcomitrella patens</name>
    <dbReference type="NCBI Taxonomy" id="3218"/>
    <lineage>
        <taxon>Eukaryota</taxon>
        <taxon>Viridiplantae</taxon>
        <taxon>Streptophyta</taxon>
        <taxon>Embryophyta</taxon>
        <taxon>Bryophyta</taxon>
        <taxon>Bryophytina</taxon>
        <taxon>Bryopsida</taxon>
        <taxon>Funariidae</taxon>
        <taxon>Funariales</taxon>
        <taxon>Funariaceae</taxon>
        <taxon>Physcomitrium</taxon>
    </lineage>
</organism>
<dbReference type="AlphaFoldDB" id="A9T3V5"/>
<dbReference type="PaxDb" id="3218-PP1S161_5V6.1"/>
<dbReference type="Gramene" id="Pp3c3_12230V3.2">
    <property type="protein sequence ID" value="Pp3c3_12230V3.2"/>
    <property type="gene ID" value="Pp3c3_12230"/>
</dbReference>
<name>A9T3V5_PHYPA</name>
<evidence type="ECO:0000313" key="2">
    <source>
        <dbReference type="EnsemblPlants" id="Pp3c3_12230V3.1"/>
    </source>
</evidence>
<dbReference type="Proteomes" id="UP000006727">
    <property type="component" value="Chromosome 3"/>
</dbReference>
<dbReference type="InterPro" id="IPR011051">
    <property type="entry name" value="RmlC_Cupin_sf"/>
</dbReference>
<dbReference type="EnsemblPlants" id="Pp3c3_12230V3.2">
    <property type="protein sequence ID" value="Pp3c3_12230V3.2"/>
    <property type="gene ID" value="Pp3c3_12230"/>
</dbReference>
<dbReference type="HOGENOM" id="CLU_840430_0_0_1"/>
<dbReference type="EnsemblPlants" id="Pp3c3_12230V3.6">
    <property type="protein sequence ID" value="Pp3c3_12230V3.6"/>
    <property type="gene ID" value="Pp3c3_12230"/>
</dbReference>
<dbReference type="Gramene" id="Pp3c3_12230V3.4">
    <property type="protein sequence ID" value="Pp3c3_12230V3.4"/>
    <property type="gene ID" value="Pp3c3_12230"/>
</dbReference>
<dbReference type="Gramene" id="Pp3c3_12230V3.5">
    <property type="protein sequence ID" value="Pp3c3_12230V3.5"/>
    <property type="gene ID" value="Pp3c3_12230"/>
</dbReference>
<evidence type="ECO:0000313" key="1">
    <source>
        <dbReference type="EMBL" id="PNR57338.1"/>
    </source>
</evidence>
<dbReference type="RefSeq" id="XP_024370222.1">
    <property type="nucleotide sequence ID" value="XM_024514454.2"/>
</dbReference>
<dbReference type="Gramene" id="Pp3c3_12230V3.6">
    <property type="protein sequence ID" value="Pp3c3_12230V3.6"/>
    <property type="gene ID" value="Pp3c3_12230"/>
</dbReference>
<keyword evidence="3" id="KW-1185">Reference proteome</keyword>
<reference evidence="1 3" key="1">
    <citation type="journal article" date="2008" name="Science">
        <title>The Physcomitrella genome reveals evolutionary insights into the conquest of land by plants.</title>
        <authorList>
            <person name="Rensing S."/>
            <person name="Lang D."/>
            <person name="Zimmer A."/>
            <person name="Terry A."/>
            <person name="Salamov A."/>
            <person name="Shapiro H."/>
            <person name="Nishiyama T."/>
            <person name="Perroud P.-F."/>
            <person name="Lindquist E."/>
            <person name="Kamisugi Y."/>
            <person name="Tanahashi T."/>
            <person name="Sakakibara K."/>
            <person name="Fujita T."/>
            <person name="Oishi K."/>
            <person name="Shin-I T."/>
            <person name="Kuroki Y."/>
            <person name="Toyoda A."/>
            <person name="Suzuki Y."/>
            <person name="Hashimoto A."/>
            <person name="Yamaguchi K."/>
            <person name="Sugano A."/>
            <person name="Kohara Y."/>
            <person name="Fujiyama A."/>
            <person name="Anterola A."/>
            <person name="Aoki S."/>
            <person name="Ashton N."/>
            <person name="Barbazuk W.B."/>
            <person name="Barker E."/>
            <person name="Bennetzen J."/>
            <person name="Bezanilla M."/>
            <person name="Blankenship R."/>
            <person name="Cho S.H."/>
            <person name="Dutcher S."/>
            <person name="Estelle M."/>
            <person name="Fawcett J.A."/>
            <person name="Gundlach H."/>
            <person name="Hanada K."/>
            <person name="Heyl A."/>
            <person name="Hicks K.A."/>
            <person name="Hugh J."/>
            <person name="Lohr M."/>
            <person name="Mayer K."/>
            <person name="Melkozernov A."/>
            <person name="Murata T."/>
            <person name="Nelson D."/>
            <person name="Pils B."/>
            <person name="Prigge M."/>
            <person name="Reiss B."/>
            <person name="Renner T."/>
            <person name="Rombauts S."/>
            <person name="Rushton P."/>
            <person name="Sanderfoot A."/>
            <person name="Schween G."/>
            <person name="Shiu S.-H."/>
            <person name="Stueber K."/>
            <person name="Theodoulou F.L."/>
            <person name="Tu H."/>
            <person name="Van de Peer Y."/>
            <person name="Verrier P.J."/>
            <person name="Waters E."/>
            <person name="Wood A."/>
            <person name="Yang L."/>
            <person name="Cove D."/>
            <person name="Cuming A."/>
            <person name="Hasebe M."/>
            <person name="Lucas S."/>
            <person name="Mishler D.B."/>
            <person name="Reski R."/>
            <person name="Grigoriev I."/>
            <person name="Quatrano R.S."/>
            <person name="Boore J.L."/>
        </authorList>
    </citation>
    <scope>NUCLEOTIDE SEQUENCE [LARGE SCALE GENOMIC DNA]</scope>
    <source>
        <strain evidence="2 3">cv. Gransden 2004</strain>
    </source>
</reference>
<reference evidence="1 3" key="2">
    <citation type="journal article" date="2018" name="Plant J.">
        <title>The Physcomitrella patens chromosome-scale assembly reveals moss genome structure and evolution.</title>
        <authorList>
            <person name="Lang D."/>
            <person name="Ullrich K.K."/>
            <person name="Murat F."/>
            <person name="Fuchs J."/>
            <person name="Jenkins J."/>
            <person name="Haas F.B."/>
            <person name="Piednoel M."/>
            <person name="Gundlach H."/>
            <person name="Van Bel M."/>
            <person name="Meyberg R."/>
            <person name="Vives C."/>
            <person name="Morata J."/>
            <person name="Symeonidi A."/>
            <person name="Hiss M."/>
            <person name="Muchero W."/>
            <person name="Kamisugi Y."/>
            <person name="Saleh O."/>
            <person name="Blanc G."/>
            <person name="Decker E.L."/>
            <person name="van Gessel N."/>
            <person name="Grimwood J."/>
            <person name="Hayes R.D."/>
            <person name="Graham S.W."/>
            <person name="Gunter L.E."/>
            <person name="McDaniel S.F."/>
            <person name="Hoernstein S.N.W."/>
            <person name="Larsson A."/>
            <person name="Li F.W."/>
            <person name="Perroud P.F."/>
            <person name="Phillips J."/>
            <person name="Ranjan P."/>
            <person name="Rokshar D.S."/>
            <person name="Rothfels C.J."/>
            <person name="Schneider L."/>
            <person name="Shu S."/>
            <person name="Stevenson D.W."/>
            <person name="Thummler F."/>
            <person name="Tillich M."/>
            <person name="Villarreal Aguilar J.C."/>
            <person name="Widiez T."/>
            <person name="Wong G.K."/>
            <person name="Wymore A."/>
            <person name="Zhang Y."/>
            <person name="Zimmer A.D."/>
            <person name="Quatrano R.S."/>
            <person name="Mayer K.F.X."/>
            <person name="Goodstein D."/>
            <person name="Casacuberta J.M."/>
            <person name="Vandepoele K."/>
            <person name="Reski R."/>
            <person name="Cuming A.C."/>
            <person name="Tuskan G.A."/>
            <person name="Maumus F."/>
            <person name="Salse J."/>
            <person name="Schmutz J."/>
            <person name="Rensing S.A."/>
        </authorList>
    </citation>
    <scope>NUCLEOTIDE SEQUENCE [LARGE SCALE GENOMIC DNA]</scope>
    <source>
        <strain evidence="2 3">cv. Gransden 2004</strain>
    </source>
</reference>
<dbReference type="Gramene" id="Pp3c3_12230V3.1">
    <property type="protein sequence ID" value="Pp3c3_12230V3.1"/>
    <property type="gene ID" value="Pp3c3_12230"/>
</dbReference>
<proteinExistence type="predicted"/>
<dbReference type="PANTHER" id="PTHR13903">
    <property type="entry name" value="PIRIN-RELATED"/>
    <property type="match status" value="1"/>
</dbReference>
<dbReference type="OMA" id="CFSPWNL"/>
<dbReference type="EnsemblPlants" id="Pp3c3_12230V3.3">
    <property type="protein sequence ID" value="Pp3c3_12230V3.3"/>
    <property type="gene ID" value="Pp3c3_12230"/>
</dbReference>
<dbReference type="EnsemblPlants" id="Pp3c3_12230V3.4">
    <property type="protein sequence ID" value="Pp3c3_12230V3.4"/>
    <property type="gene ID" value="Pp3c3_12230"/>
</dbReference>
<accession>A9T3V5</accession>
<dbReference type="EnsemblPlants" id="Pp3c3_12230V3.5">
    <property type="protein sequence ID" value="Pp3c3_12230V3.5"/>
    <property type="gene ID" value="Pp3c3_12230"/>
</dbReference>